<organism evidence="1 2">
    <name type="scientific">Rhizophagus clarus</name>
    <dbReference type="NCBI Taxonomy" id="94130"/>
    <lineage>
        <taxon>Eukaryota</taxon>
        <taxon>Fungi</taxon>
        <taxon>Fungi incertae sedis</taxon>
        <taxon>Mucoromycota</taxon>
        <taxon>Glomeromycotina</taxon>
        <taxon>Glomeromycetes</taxon>
        <taxon>Glomerales</taxon>
        <taxon>Glomeraceae</taxon>
        <taxon>Rhizophagus</taxon>
    </lineage>
</organism>
<reference evidence="1" key="1">
    <citation type="submission" date="2019-10" db="EMBL/GenBank/DDBJ databases">
        <title>Conservation and host-specific expression of non-tandemly repeated heterogenous ribosome RNA gene in arbuscular mycorrhizal fungi.</title>
        <authorList>
            <person name="Maeda T."/>
            <person name="Kobayashi Y."/>
            <person name="Nakagawa T."/>
            <person name="Ezawa T."/>
            <person name="Yamaguchi K."/>
            <person name="Bino T."/>
            <person name="Nishimoto Y."/>
            <person name="Shigenobu S."/>
            <person name="Kawaguchi M."/>
        </authorList>
    </citation>
    <scope>NUCLEOTIDE SEQUENCE</scope>
    <source>
        <strain evidence="1">HR1</strain>
    </source>
</reference>
<dbReference type="EMBL" id="BLAL01000229">
    <property type="protein sequence ID" value="GES93903.1"/>
    <property type="molecule type" value="Genomic_DNA"/>
</dbReference>
<dbReference type="PROSITE" id="PS51257">
    <property type="entry name" value="PROKAR_LIPOPROTEIN"/>
    <property type="match status" value="1"/>
</dbReference>
<proteinExistence type="predicted"/>
<dbReference type="Proteomes" id="UP000615446">
    <property type="component" value="Unassembled WGS sequence"/>
</dbReference>
<accession>A0A8H3QVN5</accession>
<sequence>MIKRIAQNLLQNHASTSCILDDNINFVANYLNGKVIIDNERSLLGRSNSNDYNLMEAAVYYKLRRELNDRFMLVLATKNQRDLAWKFEILQMDGTFDMSNKKILLFTLLVLDELDDQEGFL</sequence>
<protein>
    <recommendedName>
        <fullName evidence="3">MULE transposase domain-containing protein</fullName>
    </recommendedName>
</protein>
<evidence type="ECO:0000313" key="1">
    <source>
        <dbReference type="EMBL" id="GES93903.1"/>
    </source>
</evidence>
<evidence type="ECO:0008006" key="3">
    <source>
        <dbReference type="Google" id="ProtNLM"/>
    </source>
</evidence>
<gene>
    <name evidence="1" type="ORF">RCL2_002064700</name>
</gene>
<evidence type="ECO:0000313" key="2">
    <source>
        <dbReference type="Proteomes" id="UP000615446"/>
    </source>
</evidence>
<dbReference type="AlphaFoldDB" id="A0A8H3QVN5"/>
<comment type="caution">
    <text evidence="1">The sequence shown here is derived from an EMBL/GenBank/DDBJ whole genome shotgun (WGS) entry which is preliminary data.</text>
</comment>
<name>A0A8H3QVN5_9GLOM</name>